<keyword evidence="2" id="KW-1185">Reference proteome</keyword>
<comment type="caution">
    <text evidence="1">The sequence shown here is derived from an EMBL/GenBank/DDBJ whole genome shotgun (WGS) entry which is preliminary data.</text>
</comment>
<evidence type="ECO:0000313" key="2">
    <source>
        <dbReference type="Proteomes" id="UP000309997"/>
    </source>
</evidence>
<proteinExistence type="predicted"/>
<sequence length="99" mass="10890">MFHSRHFHIAELEINSQASILRASRNCLSNQLASNLTFIPDMLTPIITINLGQINDCVSHINFAPHTNVASTETEAIKSSIYSFPHSEANVSLAVTVLN</sequence>
<reference evidence="1 2" key="1">
    <citation type="journal article" date="2024" name="Plant Biotechnol. J.">
        <title>Genome and CRISPR/Cas9 system of a widespread forest tree (Populus alba) in the world.</title>
        <authorList>
            <person name="Liu Y.J."/>
            <person name="Jiang P.F."/>
            <person name="Han X.M."/>
            <person name="Li X.Y."/>
            <person name="Wang H.M."/>
            <person name="Wang Y.J."/>
            <person name="Wang X.X."/>
            <person name="Zeng Q.Y."/>
        </authorList>
    </citation>
    <scope>NUCLEOTIDE SEQUENCE [LARGE SCALE GENOMIC DNA]</scope>
    <source>
        <strain evidence="2">cv. PAL-ZL1</strain>
    </source>
</reference>
<organism evidence="1 2">
    <name type="scientific">Populus alba</name>
    <name type="common">White poplar</name>
    <dbReference type="NCBI Taxonomy" id="43335"/>
    <lineage>
        <taxon>Eukaryota</taxon>
        <taxon>Viridiplantae</taxon>
        <taxon>Streptophyta</taxon>
        <taxon>Embryophyta</taxon>
        <taxon>Tracheophyta</taxon>
        <taxon>Spermatophyta</taxon>
        <taxon>Magnoliopsida</taxon>
        <taxon>eudicotyledons</taxon>
        <taxon>Gunneridae</taxon>
        <taxon>Pentapetalae</taxon>
        <taxon>rosids</taxon>
        <taxon>fabids</taxon>
        <taxon>Malpighiales</taxon>
        <taxon>Salicaceae</taxon>
        <taxon>Saliceae</taxon>
        <taxon>Populus</taxon>
    </lineage>
</organism>
<dbReference type="EMBL" id="RCHU02000005">
    <property type="protein sequence ID" value="KAL3591512.1"/>
    <property type="molecule type" value="Genomic_DNA"/>
</dbReference>
<evidence type="ECO:0000313" key="1">
    <source>
        <dbReference type="EMBL" id="KAL3591512.1"/>
    </source>
</evidence>
<accession>A0ACC4C8J8</accession>
<name>A0ACC4C8J8_POPAL</name>
<dbReference type="Proteomes" id="UP000309997">
    <property type="component" value="Unassembled WGS sequence"/>
</dbReference>
<protein>
    <submittedName>
        <fullName evidence="1">Uncharacterized protein</fullName>
    </submittedName>
</protein>
<gene>
    <name evidence="1" type="ORF">D5086_010152</name>
</gene>